<feature type="transmembrane region" description="Helical" evidence="2">
    <location>
        <begin position="119"/>
        <end position="139"/>
    </location>
</feature>
<evidence type="ECO:0000313" key="3">
    <source>
        <dbReference type="EMBL" id="MEU8135780.1"/>
    </source>
</evidence>
<keyword evidence="2" id="KW-1133">Transmembrane helix</keyword>
<evidence type="ECO:0008006" key="5">
    <source>
        <dbReference type="Google" id="ProtNLM"/>
    </source>
</evidence>
<keyword evidence="4" id="KW-1185">Reference proteome</keyword>
<proteinExistence type="predicted"/>
<organism evidence="3 4">
    <name type="scientific">Streptodolium elevatio</name>
    <dbReference type="NCBI Taxonomy" id="3157996"/>
    <lineage>
        <taxon>Bacteria</taxon>
        <taxon>Bacillati</taxon>
        <taxon>Actinomycetota</taxon>
        <taxon>Actinomycetes</taxon>
        <taxon>Kitasatosporales</taxon>
        <taxon>Streptomycetaceae</taxon>
        <taxon>Streptodolium</taxon>
    </lineage>
</organism>
<feature type="transmembrane region" description="Helical" evidence="2">
    <location>
        <begin position="37"/>
        <end position="54"/>
    </location>
</feature>
<feature type="compositionally biased region" description="Pro residues" evidence="1">
    <location>
        <begin position="272"/>
        <end position="281"/>
    </location>
</feature>
<sequence>MLRVLLFLWRTLANEFKSIVVAPFRELIVNRRWGGLNLAVIACLGVIVLHAIHLTDWGYDFVRIIGGVQASLPLPIALLRTPVSLYVPALNLPVWAGLTQLFIAFALAQLTLGWKRTLLVSYVATLAGTMSARFMIWLGPDHPLGIGRHEAYVLDTGPSAAVVGLFSYIAVVKRAPVLFSLTSLSMIIESIAVPNLAGREHLIAIGAAMIMGFVRLYRESKGIDEGAFARGIRKAAVRGYERVRPRAARPVPDAAPAAPASAPHKPLADTPGPAPNSPPSG</sequence>
<dbReference type="Proteomes" id="UP001551482">
    <property type="component" value="Unassembled WGS sequence"/>
</dbReference>
<name>A0ABV3DJ48_9ACTN</name>
<protein>
    <recommendedName>
        <fullName evidence="5">Peptidase S54 rhomboid domain-containing protein</fullName>
    </recommendedName>
</protein>
<feature type="transmembrane region" description="Helical" evidence="2">
    <location>
        <begin position="151"/>
        <end position="171"/>
    </location>
</feature>
<keyword evidence="2" id="KW-0812">Transmembrane</keyword>
<evidence type="ECO:0000256" key="2">
    <source>
        <dbReference type="SAM" id="Phobius"/>
    </source>
</evidence>
<comment type="caution">
    <text evidence="3">The sequence shown here is derived from an EMBL/GenBank/DDBJ whole genome shotgun (WGS) entry which is preliminary data.</text>
</comment>
<gene>
    <name evidence="3" type="ORF">AB0C36_19950</name>
</gene>
<evidence type="ECO:0000313" key="4">
    <source>
        <dbReference type="Proteomes" id="UP001551482"/>
    </source>
</evidence>
<feature type="region of interest" description="Disordered" evidence="1">
    <location>
        <begin position="243"/>
        <end position="281"/>
    </location>
</feature>
<evidence type="ECO:0000256" key="1">
    <source>
        <dbReference type="SAM" id="MobiDB-lite"/>
    </source>
</evidence>
<keyword evidence="2" id="KW-0472">Membrane</keyword>
<feature type="transmembrane region" description="Helical" evidence="2">
    <location>
        <begin position="85"/>
        <end position="107"/>
    </location>
</feature>
<accession>A0ABV3DJ48</accession>
<dbReference type="EMBL" id="JBEZFP010000050">
    <property type="protein sequence ID" value="MEU8135780.1"/>
    <property type="molecule type" value="Genomic_DNA"/>
</dbReference>
<feature type="compositionally biased region" description="Low complexity" evidence="1">
    <location>
        <begin position="248"/>
        <end position="263"/>
    </location>
</feature>
<reference evidence="3 4" key="1">
    <citation type="submission" date="2024-06" db="EMBL/GenBank/DDBJ databases">
        <title>The Natural Products Discovery Center: Release of the First 8490 Sequenced Strains for Exploring Actinobacteria Biosynthetic Diversity.</title>
        <authorList>
            <person name="Kalkreuter E."/>
            <person name="Kautsar S.A."/>
            <person name="Yang D."/>
            <person name="Bader C.D."/>
            <person name="Teijaro C.N."/>
            <person name="Fluegel L."/>
            <person name="Davis C.M."/>
            <person name="Simpson J.R."/>
            <person name="Lauterbach L."/>
            <person name="Steele A.D."/>
            <person name="Gui C."/>
            <person name="Meng S."/>
            <person name="Li G."/>
            <person name="Viehrig K."/>
            <person name="Ye F."/>
            <person name="Su P."/>
            <person name="Kiefer A.F."/>
            <person name="Nichols A."/>
            <person name="Cepeda A.J."/>
            <person name="Yan W."/>
            <person name="Fan B."/>
            <person name="Jiang Y."/>
            <person name="Adhikari A."/>
            <person name="Zheng C.-J."/>
            <person name="Schuster L."/>
            <person name="Cowan T.M."/>
            <person name="Smanski M.J."/>
            <person name="Chevrette M.G."/>
            <person name="De Carvalho L.P.S."/>
            <person name="Shen B."/>
        </authorList>
    </citation>
    <scope>NUCLEOTIDE SEQUENCE [LARGE SCALE GENOMIC DNA]</scope>
    <source>
        <strain evidence="3 4">NPDC048946</strain>
    </source>
</reference>
<dbReference type="RefSeq" id="WP_358355792.1">
    <property type="nucleotide sequence ID" value="NZ_JBEZFP010000050.1"/>
</dbReference>